<dbReference type="EnsemblMetazoa" id="XM_030984614">
    <property type="protein sequence ID" value="XP_030840474"/>
    <property type="gene ID" value="LOC115918164"/>
</dbReference>
<dbReference type="InterPro" id="IPR000209">
    <property type="entry name" value="Peptidase_S8/S53_dom"/>
</dbReference>
<feature type="active site" description="Charge relay system" evidence="5">
    <location>
        <position position="166"/>
    </location>
</feature>
<reference evidence="10" key="1">
    <citation type="submission" date="2015-02" db="EMBL/GenBank/DDBJ databases">
        <title>Genome sequencing for Strongylocentrotus purpuratus.</title>
        <authorList>
            <person name="Murali S."/>
            <person name="Liu Y."/>
            <person name="Vee V."/>
            <person name="English A."/>
            <person name="Wang M."/>
            <person name="Skinner E."/>
            <person name="Han Y."/>
            <person name="Muzny D.M."/>
            <person name="Worley K.C."/>
            <person name="Gibbs R.A."/>
        </authorList>
    </citation>
    <scope>NUCLEOTIDE SEQUENCE</scope>
</reference>
<dbReference type="SUPFAM" id="SSF54897">
    <property type="entry name" value="Protease propeptides/inhibitors"/>
    <property type="match status" value="1"/>
</dbReference>
<comment type="similarity">
    <text evidence="1 5 6">Belongs to the peptidase S8 family.</text>
</comment>
<evidence type="ECO:0000256" key="3">
    <source>
        <dbReference type="ARBA" id="ARBA00022801"/>
    </source>
</evidence>
<dbReference type="InterPro" id="IPR036852">
    <property type="entry name" value="Peptidase_S8/S53_dom_sf"/>
</dbReference>
<dbReference type="GO" id="GO:0006508">
    <property type="term" value="P:proteolysis"/>
    <property type="evidence" value="ECO:0007669"/>
    <property type="project" value="UniProtKB-KW"/>
</dbReference>
<evidence type="ECO:0000313" key="9">
    <source>
        <dbReference type="EnsemblMetazoa" id="XP_030840474"/>
    </source>
</evidence>
<feature type="active site" description="Charge relay system" evidence="5">
    <location>
        <position position="134"/>
    </location>
</feature>
<dbReference type="GeneID" id="115918164"/>
<protein>
    <recommendedName>
        <fullName evidence="8">Peptidase S8/S53 domain-containing protein</fullName>
    </recommendedName>
</protein>
<feature type="signal peptide" evidence="7">
    <location>
        <begin position="1"/>
        <end position="15"/>
    </location>
</feature>
<organism evidence="9 10">
    <name type="scientific">Strongylocentrotus purpuratus</name>
    <name type="common">Purple sea urchin</name>
    <dbReference type="NCBI Taxonomy" id="7668"/>
    <lineage>
        <taxon>Eukaryota</taxon>
        <taxon>Metazoa</taxon>
        <taxon>Echinodermata</taxon>
        <taxon>Eleutherozoa</taxon>
        <taxon>Echinozoa</taxon>
        <taxon>Echinoidea</taxon>
        <taxon>Euechinoidea</taxon>
        <taxon>Echinacea</taxon>
        <taxon>Camarodonta</taxon>
        <taxon>Echinidea</taxon>
        <taxon>Strongylocentrotidae</taxon>
        <taxon>Strongylocentrotus</taxon>
    </lineage>
</organism>
<dbReference type="OrthoDB" id="206201at2759"/>
<keyword evidence="3 5" id="KW-0378">Hydrolase</keyword>
<evidence type="ECO:0000256" key="4">
    <source>
        <dbReference type="ARBA" id="ARBA00022825"/>
    </source>
</evidence>
<keyword evidence="10" id="KW-1185">Reference proteome</keyword>
<name>A0A7M7NTF8_STRPU</name>
<dbReference type="CDD" id="cd04077">
    <property type="entry name" value="Peptidases_S8_PCSK9_ProteinaseK_like"/>
    <property type="match status" value="1"/>
</dbReference>
<evidence type="ECO:0000256" key="7">
    <source>
        <dbReference type="SAM" id="SignalP"/>
    </source>
</evidence>
<dbReference type="GO" id="GO:0004252">
    <property type="term" value="F:serine-type endopeptidase activity"/>
    <property type="evidence" value="ECO:0000318"/>
    <property type="project" value="GO_Central"/>
</dbReference>
<sequence>MQALLVLLFAAVAQSRLAPFYRVEPNIPGQYIVVLEDGINVGNFAASMQSGIVRKTLTGLINGVVLTLDGDLLEKVRGLTGISYIEEDGLATVLGNRNADDYWGLDRIDERYLPLDGNINFSGTGSGANVFVIDTGITYSHEDFNSNRAQSFYDYEGGDGADCHGHGTHCAGTVGGQYSGVATNTNIYNVRVMSCTGSGSTSNIIDGLNAVADSSRSRKIASMSVGGSYSWSMNNAVANAHDAGVTVVAAAGNSYQDACSYSPASAPDAITVGATSVDDSRPSFSNYGSCLDIFAPGDDINSAKYDTSSSYTEMSGTSMACPAVAGAAAVILGNNSGYSPTQVASKLVSDATSGQLSNTGSGSPNLLLYVA</sequence>
<evidence type="ECO:0000256" key="2">
    <source>
        <dbReference type="ARBA" id="ARBA00022670"/>
    </source>
</evidence>
<keyword evidence="7" id="KW-0732">Signal</keyword>
<feature type="active site" description="Charge relay system" evidence="5">
    <location>
        <position position="318"/>
    </location>
</feature>
<dbReference type="InterPro" id="IPR037045">
    <property type="entry name" value="S8pro/Inhibitor_I9_sf"/>
</dbReference>
<dbReference type="InterPro" id="IPR050131">
    <property type="entry name" value="Peptidase_S8_subtilisin-like"/>
</dbReference>
<dbReference type="InterPro" id="IPR023827">
    <property type="entry name" value="Peptidase_S8_Asp-AS"/>
</dbReference>
<dbReference type="PROSITE" id="PS00137">
    <property type="entry name" value="SUBTILASE_HIS"/>
    <property type="match status" value="1"/>
</dbReference>
<dbReference type="Gene3D" id="3.30.70.80">
    <property type="entry name" value="Peptidase S8 propeptide/proteinase inhibitor I9"/>
    <property type="match status" value="1"/>
</dbReference>
<dbReference type="GO" id="GO:0005615">
    <property type="term" value="C:extracellular space"/>
    <property type="evidence" value="ECO:0000318"/>
    <property type="project" value="GO_Central"/>
</dbReference>
<keyword evidence="4 5" id="KW-0720">Serine protease</keyword>
<dbReference type="InParanoid" id="A0A7M7NTF8"/>
<dbReference type="PROSITE" id="PS51892">
    <property type="entry name" value="SUBTILASE"/>
    <property type="match status" value="1"/>
</dbReference>
<reference evidence="9" key="2">
    <citation type="submission" date="2021-01" db="UniProtKB">
        <authorList>
            <consortium name="EnsemblMetazoa"/>
        </authorList>
    </citation>
    <scope>IDENTIFICATION</scope>
</reference>
<dbReference type="PRINTS" id="PR00723">
    <property type="entry name" value="SUBTILISIN"/>
</dbReference>
<dbReference type="KEGG" id="spu:115918164"/>
<dbReference type="InterPro" id="IPR034193">
    <property type="entry name" value="PCSK9_ProteinaseK-like"/>
</dbReference>
<evidence type="ECO:0000256" key="5">
    <source>
        <dbReference type="PROSITE-ProRule" id="PRU01240"/>
    </source>
</evidence>
<dbReference type="PANTHER" id="PTHR43806">
    <property type="entry name" value="PEPTIDASE S8"/>
    <property type="match status" value="1"/>
</dbReference>
<dbReference type="Proteomes" id="UP000007110">
    <property type="component" value="Unassembled WGS sequence"/>
</dbReference>
<evidence type="ECO:0000313" key="10">
    <source>
        <dbReference type="Proteomes" id="UP000007110"/>
    </source>
</evidence>
<proteinExistence type="inferred from homology"/>
<dbReference type="InterPro" id="IPR023828">
    <property type="entry name" value="Peptidase_S8_Ser-AS"/>
</dbReference>
<dbReference type="SUPFAM" id="SSF52743">
    <property type="entry name" value="Subtilisin-like"/>
    <property type="match status" value="1"/>
</dbReference>
<dbReference type="RefSeq" id="XP_030840474.1">
    <property type="nucleotide sequence ID" value="XM_030984614.1"/>
</dbReference>
<dbReference type="PROSITE" id="PS00136">
    <property type="entry name" value="SUBTILASE_ASP"/>
    <property type="match status" value="1"/>
</dbReference>
<dbReference type="AlphaFoldDB" id="A0A7M7NTF8"/>
<dbReference type="InterPro" id="IPR015500">
    <property type="entry name" value="Peptidase_S8_subtilisin-rel"/>
</dbReference>
<dbReference type="Pfam" id="PF00082">
    <property type="entry name" value="Peptidase_S8"/>
    <property type="match status" value="1"/>
</dbReference>
<dbReference type="PROSITE" id="PS00138">
    <property type="entry name" value="SUBTILASE_SER"/>
    <property type="match status" value="1"/>
</dbReference>
<evidence type="ECO:0000259" key="8">
    <source>
        <dbReference type="Pfam" id="PF00082"/>
    </source>
</evidence>
<evidence type="ECO:0000256" key="1">
    <source>
        <dbReference type="ARBA" id="ARBA00011073"/>
    </source>
</evidence>
<accession>A0A7M7NTF8</accession>
<feature type="domain" description="Peptidase S8/S53" evidence="8">
    <location>
        <begin position="125"/>
        <end position="354"/>
    </location>
</feature>
<dbReference type="InterPro" id="IPR022398">
    <property type="entry name" value="Peptidase_S8_His-AS"/>
</dbReference>
<keyword evidence="2 5" id="KW-0645">Protease</keyword>
<feature type="chain" id="PRO_5029623559" description="Peptidase S8/S53 domain-containing protein" evidence="7">
    <location>
        <begin position="16"/>
        <end position="371"/>
    </location>
</feature>
<evidence type="ECO:0000256" key="6">
    <source>
        <dbReference type="RuleBase" id="RU003355"/>
    </source>
</evidence>
<dbReference type="FunFam" id="3.40.50.200:FF:000014">
    <property type="entry name" value="Proteinase K"/>
    <property type="match status" value="1"/>
</dbReference>
<dbReference type="Gene3D" id="3.40.50.200">
    <property type="entry name" value="Peptidase S8/S53 domain"/>
    <property type="match status" value="1"/>
</dbReference>
<dbReference type="PANTHER" id="PTHR43806:SF58">
    <property type="entry name" value="ALKALINE PROTEASE 1-RELATED"/>
    <property type="match status" value="1"/>
</dbReference>